<organism evidence="3 4">
    <name type="scientific">Geotrichum candidum</name>
    <name type="common">Oospora lactis</name>
    <name type="synonym">Dipodascus geotrichum</name>
    <dbReference type="NCBI Taxonomy" id="1173061"/>
    <lineage>
        <taxon>Eukaryota</taxon>
        <taxon>Fungi</taxon>
        <taxon>Dikarya</taxon>
        <taxon>Ascomycota</taxon>
        <taxon>Saccharomycotina</taxon>
        <taxon>Dipodascomycetes</taxon>
        <taxon>Dipodascales</taxon>
        <taxon>Dipodascaceae</taxon>
        <taxon>Geotrichum</taxon>
    </lineage>
</organism>
<protein>
    <submittedName>
        <fullName evidence="3">Similar to Saccharomyces cerevisiae YHR188C GPI16 Transmembrane protein subunit of the glycosylphosphatidylinositol transamidase complex that adds GPIs to newly synthesized proteins</fullName>
    </submittedName>
</protein>
<keyword evidence="1 3" id="KW-0812">Transmembrane</keyword>
<keyword evidence="4" id="KW-1185">Reference proteome</keyword>
<dbReference type="InterPro" id="IPR007245">
    <property type="entry name" value="PIG-T"/>
</dbReference>
<evidence type="ECO:0000256" key="1">
    <source>
        <dbReference type="SAM" id="Phobius"/>
    </source>
</evidence>
<keyword evidence="1" id="KW-1133">Transmembrane helix</keyword>
<comment type="caution">
    <text evidence="3">The sequence shown here is derived from an EMBL/GenBank/DDBJ whole genome shotgun (WGS) entry which is preliminary data.</text>
</comment>
<evidence type="ECO:0000256" key="2">
    <source>
        <dbReference type="SAM" id="SignalP"/>
    </source>
</evidence>
<proteinExistence type="predicted"/>
<dbReference type="GO" id="GO:0042765">
    <property type="term" value="C:GPI-anchor transamidase complex"/>
    <property type="evidence" value="ECO:0007669"/>
    <property type="project" value="InterPro"/>
</dbReference>
<keyword evidence="1" id="KW-0472">Membrane</keyword>
<sequence length="590" mass="65389">MKLIPSIVLGLAALVAAQESTPANEQEIDNSRYNYTEQLTLQPLPRHRLLASFDFESYSDPIAQGSIPASNDYGVFPRSIGQILDQTATQELHLRFSQGWWDAEGWGTPPRNGSFAGGIGVELWAWVEADSVAEAQAHWSKLVNSLSGLFCASLNFIDSAQTTFPRKSFQLAGENPAGKKLHLLRGALPREPVCTENLTPFIKLLPCKGKAGISSLLDGHKIFDAQWQGMAIDVVRVCDSAAQTCQWKLAQVIDAVIDIPRSLRRRDSPVPKPVPYDQLRCDPSKPYDSVNDCFPLSEDPQQHYKLSDIFGRKISGKCPVARNSHELVARVSKPAWEAKIFTGDTPDIAYTTISNKFTLKTANWYDIELDTVNAEDVLAAQRAPVYVERSFTGYGQDKGGVRAVFRNPASTPVRFFYFEALPWFMRVYLHTLKVETIEGPSAGDNVVRDISFVPAIDRKRPNQLELEVEVPGNATVALSYDFDKALLYIEEYPPDANHGFEIPPAAVAVVDGTGVVASLRTTSLLLSLPTPDFSMPYNVIILTCTVMALAFGSLYNLLIKRVVSEEEADALARSHPLRLKLQKLFKRKTT</sequence>
<reference evidence="3" key="1">
    <citation type="submission" date="2014-03" db="EMBL/GenBank/DDBJ databases">
        <authorList>
            <person name="Casaregola S."/>
        </authorList>
    </citation>
    <scope>NUCLEOTIDE SEQUENCE [LARGE SCALE GENOMIC DNA]</scope>
    <source>
        <strain evidence="3">CLIB 918</strain>
    </source>
</reference>
<dbReference type="STRING" id="1173061.A0A0J9X9R3"/>
<dbReference type="PANTHER" id="PTHR12959">
    <property type="entry name" value="GPI TRANSAMIDASE COMPONENT PIG-T-RELATED"/>
    <property type="match status" value="1"/>
</dbReference>
<dbReference type="AlphaFoldDB" id="A0A0J9X9R3"/>
<evidence type="ECO:0000313" key="3">
    <source>
        <dbReference type="EMBL" id="CDO54162.1"/>
    </source>
</evidence>
<name>A0A0J9X9R3_GEOCN</name>
<feature type="chain" id="PRO_5005325798" evidence="2">
    <location>
        <begin position="18"/>
        <end position="590"/>
    </location>
</feature>
<feature type="signal peptide" evidence="2">
    <location>
        <begin position="1"/>
        <end position="17"/>
    </location>
</feature>
<dbReference type="Pfam" id="PF04113">
    <property type="entry name" value="Gpi16"/>
    <property type="match status" value="1"/>
</dbReference>
<keyword evidence="2" id="KW-0732">Signal</keyword>
<dbReference type="EMBL" id="CCBN010000007">
    <property type="protein sequence ID" value="CDO54162.1"/>
    <property type="molecule type" value="Genomic_DNA"/>
</dbReference>
<accession>A0A0J9X9R3</accession>
<dbReference type="OrthoDB" id="331263at2759"/>
<dbReference type="PANTHER" id="PTHR12959:SF11">
    <property type="entry name" value="GPI TRANSAMIDASE COMPONENT PIG-T"/>
    <property type="match status" value="1"/>
</dbReference>
<dbReference type="Proteomes" id="UP000242525">
    <property type="component" value="Unassembled WGS sequence"/>
</dbReference>
<gene>
    <name evidence="3" type="ORF">BN980_GECA07s00164g</name>
</gene>
<evidence type="ECO:0000313" key="4">
    <source>
        <dbReference type="Proteomes" id="UP000242525"/>
    </source>
</evidence>
<dbReference type="GO" id="GO:0016255">
    <property type="term" value="P:attachment of GPI anchor to protein"/>
    <property type="evidence" value="ECO:0007669"/>
    <property type="project" value="InterPro"/>
</dbReference>
<feature type="transmembrane region" description="Helical" evidence="1">
    <location>
        <begin position="535"/>
        <end position="558"/>
    </location>
</feature>